<dbReference type="SUPFAM" id="SSF53041">
    <property type="entry name" value="Resolvase-like"/>
    <property type="match status" value="1"/>
</dbReference>
<dbReference type="EMBL" id="JAASQJ010000003">
    <property type="protein sequence ID" value="NIJ54678.1"/>
    <property type="molecule type" value="Genomic_DNA"/>
</dbReference>
<dbReference type="SMART" id="SM00857">
    <property type="entry name" value="Resolvase"/>
    <property type="match status" value="1"/>
</dbReference>
<dbReference type="PANTHER" id="PTHR30461:SF19">
    <property type="entry name" value="SITE-SPECIFIC RECOMBINASE RESOLVASE FAMILY"/>
    <property type="match status" value="1"/>
</dbReference>
<gene>
    <name evidence="6" type="ORF">FHS68_003860</name>
</gene>
<evidence type="ECO:0000256" key="3">
    <source>
        <dbReference type="ARBA" id="ARBA00023172"/>
    </source>
</evidence>
<keyword evidence="2" id="KW-0238">DNA-binding</keyword>
<organism evidence="6 7">
    <name type="scientific">Dyadobacter arcticus</name>
    <dbReference type="NCBI Taxonomy" id="1078754"/>
    <lineage>
        <taxon>Bacteria</taxon>
        <taxon>Pseudomonadati</taxon>
        <taxon>Bacteroidota</taxon>
        <taxon>Cytophagia</taxon>
        <taxon>Cytophagales</taxon>
        <taxon>Spirosomataceae</taxon>
        <taxon>Dyadobacter</taxon>
    </lineage>
</organism>
<accession>A0ABX0UNW4</accession>
<name>A0ABX0UNW4_9BACT</name>
<dbReference type="InterPro" id="IPR050639">
    <property type="entry name" value="SSR_resolvase"/>
</dbReference>
<dbReference type="CDD" id="cd03768">
    <property type="entry name" value="SR_ResInv"/>
    <property type="match status" value="1"/>
</dbReference>
<dbReference type="Pfam" id="PF00239">
    <property type="entry name" value="Resolvase"/>
    <property type="match status" value="1"/>
</dbReference>
<protein>
    <submittedName>
        <fullName evidence="6">DNA invertase Pin-like site-specific DNA recombinase</fullName>
    </submittedName>
</protein>
<evidence type="ECO:0000313" key="7">
    <source>
        <dbReference type="Proteomes" id="UP001179181"/>
    </source>
</evidence>
<evidence type="ECO:0000256" key="1">
    <source>
        <dbReference type="ARBA" id="ARBA00022908"/>
    </source>
</evidence>
<feature type="domain" description="Resolvase/invertase-type recombinase catalytic" evidence="5">
    <location>
        <begin position="3"/>
        <end position="144"/>
    </location>
</feature>
<evidence type="ECO:0000313" key="6">
    <source>
        <dbReference type="EMBL" id="NIJ54678.1"/>
    </source>
</evidence>
<dbReference type="Proteomes" id="UP001179181">
    <property type="component" value="Unassembled WGS sequence"/>
</dbReference>
<proteinExistence type="predicted"/>
<dbReference type="InterPro" id="IPR006119">
    <property type="entry name" value="Resolv_N"/>
</dbReference>
<evidence type="ECO:0000256" key="2">
    <source>
        <dbReference type="ARBA" id="ARBA00023125"/>
    </source>
</evidence>
<dbReference type="Gene3D" id="3.40.50.1390">
    <property type="entry name" value="Resolvase, N-terminal catalytic domain"/>
    <property type="match status" value="1"/>
</dbReference>
<comment type="caution">
    <text evidence="6">The sequence shown here is derived from an EMBL/GenBank/DDBJ whole genome shotgun (WGS) entry which is preliminary data.</text>
</comment>
<dbReference type="InterPro" id="IPR036162">
    <property type="entry name" value="Resolvase-like_N_sf"/>
</dbReference>
<dbReference type="InterPro" id="IPR006118">
    <property type="entry name" value="Recombinase_CS"/>
</dbReference>
<reference evidence="6 7" key="1">
    <citation type="submission" date="2020-03" db="EMBL/GenBank/DDBJ databases">
        <title>Genomic Encyclopedia of Type Strains, Phase IV (KMG-IV): sequencing the most valuable type-strain genomes for metagenomic binning, comparative biology and taxonomic classification.</title>
        <authorList>
            <person name="Goeker M."/>
        </authorList>
    </citation>
    <scope>NUCLEOTIDE SEQUENCE [LARGE SCALE GENOMIC DNA]</scope>
    <source>
        <strain evidence="6 7">DSM 102865</strain>
    </source>
</reference>
<evidence type="ECO:0000256" key="4">
    <source>
        <dbReference type="PROSITE-ProRule" id="PRU10137"/>
    </source>
</evidence>
<keyword evidence="1" id="KW-0229">DNA integration</keyword>
<feature type="active site" description="O-(5'-phospho-DNA)-serine intermediate" evidence="4">
    <location>
        <position position="11"/>
    </location>
</feature>
<evidence type="ECO:0000259" key="5">
    <source>
        <dbReference type="PROSITE" id="PS51736"/>
    </source>
</evidence>
<dbReference type="PROSITE" id="PS51736">
    <property type="entry name" value="RECOMBINASES_3"/>
    <property type="match status" value="1"/>
</dbReference>
<sequence length="205" mass="23179">MPRNIAYLRVSTLDQDLEKNKADILHLANEKNLGKVEFVQEKVSGKVSWRNRKIGPILDELKKGDVILLSEFSRLGRSMLEVMEIISIAMQKGIRIYTVKGAWQLDDSIQSKVMAMVFAMASEIERDLISKRTKESLAAKKLSGIKLGRPTGPGKSKLDQFRPEIEALLLNGSSQKYIADRYRVTEATLSNWIKKNAIKKYQKAA</sequence>
<dbReference type="PROSITE" id="PS00397">
    <property type="entry name" value="RECOMBINASES_1"/>
    <property type="match status" value="1"/>
</dbReference>
<dbReference type="RefSeq" id="WP_167273192.1">
    <property type="nucleotide sequence ID" value="NZ_JAASQJ010000003.1"/>
</dbReference>
<dbReference type="PANTHER" id="PTHR30461">
    <property type="entry name" value="DNA-INVERTASE FROM LAMBDOID PROPHAGE"/>
    <property type="match status" value="1"/>
</dbReference>
<keyword evidence="7" id="KW-1185">Reference proteome</keyword>
<keyword evidence="3" id="KW-0233">DNA recombination</keyword>